<feature type="transmembrane region" description="Helical" evidence="1">
    <location>
        <begin position="45"/>
        <end position="65"/>
    </location>
</feature>
<dbReference type="InterPro" id="IPR019886">
    <property type="entry name" value="Na_symporter_ssu"/>
</dbReference>
<feature type="transmembrane region" description="Helical" evidence="1">
    <location>
        <begin position="7"/>
        <end position="25"/>
    </location>
</feature>
<evidence type="ECO:0000256" key="1">
    <source>
        <dbReference type="SAM" id="Phobius"/>
    </source>
</evidence>
<comment type="caution">
    <text evidence="3">The sequence shown here is derived from an EMBL/GenBank/DDBJ whole genome shotgun (WGS) entry which is preliminary data.</text>
</comment>
<keyword evidence="1" id="KW-0472">Membrane</keyword>
<feature type="domain" description="Sodium symporter small subunit" evidence="2">
    <location>
        <begin position="9"/>
        <end position="70"/>
    </location>
</feature>
<reference evidence="3 4" key="1">
    <citation type="journal article" date="2019" name="Extremophiles">
        <title>Biogeography of thermophiles and predominance of Thermus scotoductus in domestic water heaters.</title>
        <authorList>
            <person name="Wilpiszeski R.L."/>
            <person name="Zhang Z."/>
            <person name="House C.H."/>
        </authorList>
    </citation>
    <scope>NUCLEOTIDE SEQUENCE [LARGE SCALE GENOMIC DNA]</scope>
    <source>
        <strain evidence="3 4">10_S10</strain>
    </source>
</reference>
<organism evidence="3 4">
    <name type="scientific">Thermus scotoductus</name>
    <dbReference type="NCBI Taxonomy" id="37636"/>
    <lineage>
        <taxon>Bacteria</taxon>
        <taxon>Thermotogati</taxon>
        <taxon>Deinococcota</taxon>
        <taxon>Deinococci</taxon>
        <taxon>Thermales</taxon>
        <taxon>Thermaceae</taxon>
        <taxon>Thermus</taxon>
    </lineage>
</organism>
<dbReference type="NCBIfam" id="TIGR03647">
    <property type="entry name" value="Na_symport_sm"/>
    <property type="match status" value="1"/>
</dbReference>
<gene>
    <name evidence="3" type="ORF">CSW23_08720</name>
</gene>
<dbReference type="EMBL" id="PEMN01000302">
    <property type="protein sequence ID" value="RTI15356.1"/>
    <property type="molecule type" value="Genomic_DNA"/>
</dbReference>
<accession>A0A430UZX4</accession>
<dbReference type="Proteomes" id="UP000288073">
    <property type="component" value="Unassembled WGS sequence"/>
</dbReference>
<keyword evidence="1" id="KW-1133">Transmembrane helix</keyword>
<evidence type="ECO:0000313" key="3">
    <source>
        <dbReference type="EMBL" id="RTI15356.1"/>
    </source>
</evidence>
<evidence type="ECO:0000313" key="4">
    <source>
        <dbReference type="Proteomes" id="UP000288073"/>
    </source>
</evidence>
<proteinExistence type="predicted"/>
<protein>
    <recommendedName>
        <fullName evidence="2">Sodium symporter small subunit domain-containing protein</fullName>
    </recommendedName>
</protein>
<keyword evidence="1" id="KW-0812">Transmembrane</keyword>
<name>A0A430UZX4_THESC</name>
<sequence length="100" mass="11276">MCDCVCISSLLRNLLIVWALVSYVLGIRRAESLNAIRLGWVPLGFWFAQQGSIYVFVILIFYYAWKMDQLVHLPGVVENQDDKDVDASLLGEPESQGNPS</sequence>
<dbReference type="AlphaFoldDB" id="A0A430UZX4"/>
<evidence type="ECO:0000259" key="2">
    <source>
        <dbReference type="Pfam" id="PF13937"/>
    </source>
</evidence>
<dbReference type="Pfam" id="PF13937">
    <property type="entry name" value="DUF4212"/>
    <property type="match status" value="1"/>
</dbReference>